<dbReference type="PANTHER" id="PTHR43798:SF33">
    <property type="entry name" value="HYDROLASE, PUTATIVE (AFU_ORTHOLOGUE AFUA_2G14860)-RELATED"/>
    <property type="match status" value="1"/>
</dbReference>
<evidence type="ECO:0000259" key="1">
    <source>
        <dbReference type="Pfam" id="PF00561"/>
    </source>
</evidence>
<dbReference type="SUPFAM" id="SSF53474">
    <property type="entry name" value="alpha/beta-Hydrolases"/>
    <property type="match status" value="1"/>
</dbReference>
<reference evidence="2 3" key="1">
    <citation type="submission" date="2018-08" db="EMBL/GenBank/DDBJ databases">
        <title>Draft genome of the lignicolous fungus Coniochaeta pulveracea.</title>
        <authorList>
            <person name="Borstlap C.J."/>
            <person name="De Witt R.N."/>
            <person name="Botha A."/>
            <person name="Volschenk H."/>
        </authorList>
    </citation>
    <scope>NUCLEOTIDE SEQUENCE [LARGE SCALE GENOMIC DNA]</scope>
    <source>
        <strain evidence="2 3">CAB683</strain>
    </source>
</reference>
<keyword evidence="3" id="KW-1185">Reference proteome</keyword>
<evidence type="ECO:0000313" key="2">
    <source>
        <dbReference type="EMBL" id="RKU41051.1"/>
    </source>
</evidence>
<dbReference type="STRING" id="177199.A0A420XZF6"/>
<dbReference type="GO" id="GO:0016020">
    <property type="term" value="C:membrane"/>
    <property type="evidence" value="ECO:0007669"/>
    <property type="project" value="TreeGrafter"/>
</dbReference>
<dbReference type="AlphaFoldDB" id="A0A420XZF6"/>
<dbReference type="GO" id="GO:0046464">
    <property type="term" value="P:acylglycerol catabolic process"/>
    <property type="evidence" value="ECO:0007669"/>
    <property type="project" value="TreeGrafter"/>
</dbReference>
<dbReference type="Pfam" id="PF00561">
    <property type="entry name" value="Abhydrolase_1"/>
    <property type="match status" value="1"/>
</dbReference>
<organism evidence="2 3">
    <name type="scientific">Coniochaeta pulveracea</name>
    <dbReference type="NCBI Taxonomy" id="177199"/>
    <lineage>
        <taxon>Eukaryota</taxon>
        <taxon>Fungi</taxon>
        <taxon>Dikarya</taxon>
        <taxon>Ascomycota</taxon>
        <taxon>Pezizomycotina</taxon>
        <taxon>Sordariomycetes</taxon>
        <taxon>Sordariomycetidae</taxon>
        <taxon>Coniochaetales</taxon>
        <taxon>Coniochaetaceae</taxon>
        <taxon>Coniochaeta</taxon>
    </lineage>
</organism>
<feature type="domain" description="AB hydrolase-1" evidence="1">
    <location>
        <begin position="60"/>
        <end position="136"/>
    </location>
</feature>
<sequence length="298" mass="32553">MAATTTIEVPHLGGIKAGYKLSGDSYDPKKPTCVLINSMCTTVSLYNTQFEDKQLTDALNLLAIEPLGHGATSCPTEHFTYWDTAIMALQVMDKLGIQKAYALGTSQGGWMVTRMALLAPERISGLILLGTSLDYESSDARAKGCWDPKTLLGGFYDKWCSPTTPTPDFVVDDVWCGMVASLGFGAAAAPSLVQFWIDTCKSTYRGDEGRKKLKMALGCLLDRDGLLRRIRDVTCPVYWLQGTEDAPFGVTVPKEQIEMFTSSKEATLEFIEGGNHYLNATNPKEVGSAILKMASKYQ</sequence>
<dbReference type="InterPro" id="IPR050266">
    <property type="entry name" value="AB_hydrolase_sf"/>
</dbReference>
<evidence type="ECO:0000313" key="3">
    <source>
        <dbReference type="Proteomes" id="UP000275385"/>
    </source>
</evidence>
<dbReference type="InterPro" id="IPR029058">
    <property type="entry name" value="AB_hydrolase_fold"/>
</dbReference>
<comment type="caution">
    <text evidence="2">The sequence shown here is derived from an EMBL/GenBank/DDBJ whole genome shotgun (WGS) entry which is preliminary data.</text>
</comment>
<dbReference type="PRINTS" id="PR00412">
    <property type="entry name" value="EPOXHYDRLASE"/>
</dbReference>
<dbReference type="InterPro" id="IPR000073">
    <property type="entry name" value="AB_hydrolase_1"/>
</dbReference>
<dbReference type="EMBL" id="QVQW01000083">
    <property type="protein sequence ID" value="RKU41051.1"/>
    <property type="molecule type" value="Genomic_DNA"/>
</dbReference>
<dbReference type="Proteomes" id="UP000275385">
    <property type="component" value="Unassembled WGS sequence"/>
</dbReference>
<gene>
    <name evidence="2" type="ORF">DL546_000145</name>
</gene>
<dbReference type="Gene3D" id="3.40.50.1820">
    <property type="entry name" value="alpha/beta hydrolase"/>
    <property type="match status" value="1"/>
</dbReference>
<accession>A0A420XZF6</accession>
<dbReference type="InterPro" id="IPR000639">
    <property type="entry name" value="Epox_hydrolase-like"/>
</dbReference>
<dbReference type="OrthoDB" id="19657at2759"/>
<dbReference type="PANTHER" id="PTHR43798">
    <property type="entry name" value="MONOACYLGLYCEROL LIPASE"/>
    <property type="match status" value="1"/>
</dbReference>
<name>A0A420XZF6_9PEZI</name>
<dbReference type="GO" id="GO:0047372">
    <property type="term" value="F:monoacylglycerol lipase activity"/>
    <property type="evidence" value="ECO:0007669"/>
    <property type="project" value="TreeGrafter"/>
</dbReference>
<proteinExistence type="predicted"/>
<protein>
    <recommendedName>
        <fullName evidence="1">AB hydrolase-1 domain-containing protein</fullName>
    </recommendedName>
</protein>